<reference evidence="2 3" key="1">
    <citation type="journal article" date="2023" name="Plants (Basel)">
        <title>Bridging the Gap: Combining Genomics and Transcriptomics Approaches to Understand Stylosanthes scabra, an Orphan Legume from the Brazilian Caatinga.</title>
        <authorList>
            <person name="Ferreira-Neto J.R.C."/>
            <person name="da Silva M.D."/>
            <person name="Binneck E."/>
            <person name="de Melo N.F."/>
            <person name="da Silva R.H."/>
            <person name="de Melo A.L.T.M."/>
            <person name="Pandolfi V."/>
            <person name="Bustamante F.O."/>
            <person name="Brasileiro-Vidal A.C."/>
            <person name="Benko-Iseppon A.M."/>
        </authorList>
    </citation>
    <scope>NUCLEOTIDE SEQUENCE [LARGE SCALE GENOMIC DNA]</scope>
    <source>
        <tissue evidence="2">Leaves</tissue>
    </source>
</reference>
<feature type="compositionally biased region" description="Basic and acidic residues" evidence="1">
    <location>
        <begin position="19"/>
        <end position="28"/>
    </location>
</feature>
<evidence type="ECO:0000256" key="1">
    <source>
        <dbReference type="SAM" id="MobiDB-lite"/>
    </source>
</evidence>
<evidence type="ECO:0000313" key="3">
    <source>
        <dbReference type="Proteomes" id="UP001341840"/>
    </source>
</evidence>
<proteinExistence type="predicted"/>
<name>A0ABU6SBB1_9FABA</name>
<feature type="region of interest" description="Disordered" evidence="1">
    <location>
        <begin position="1"/>
        <end position="30"/>
    </location>
</feature>
<dbReference type="Proteomes" id="UP001341840">
    <property type="component" value="Unassembled WGS sequence"/>
</dbReference>
<comment type="caution">
    <text evidence="2">The sequence shown here is derived from an EMBL/GenBank/DDBJ whole genome shotgun (WGS) entry which is preliminary data.</text>
</comment>
<organism evidence="2 3">
    <name type="scientific">Stylosanthes scabra</name>
    <dbReference type="NCBI Taxonomy" id="79078"/>
    <lineage>
        <taxon>Eukaryota</taxon>
        <taxon>Viridiplantae</taxon>
        <taxon>Streptophyta</taxon>
        <taxon>Embryophyta</taxon>
        <taxon>Tracheophyta</taxon>
        <taxon>Spermatophyta</taxon>
        <taxon>Magnoliopsida</taxon>
        <taxon>eudicotyledons</taxon>
        <taxon>Gunneridae</taxon>
        <taxon>Pentapetalae</taxon>
        <taxon>rosids</taxon>
        <taxon>fabids</taxon>
        <taxon>Fabales</taxon>
        <taxon>Fabaceae</taxon>
        <taxon>Papilionoideae</taxon>
        <taxon>50 kb inversion clade</taxon>
        <taxon>dalbergioids sensu lato</taxon>
        <taxon>Dalbergieae</taxon>
        <taxon>Pterocarpus clade</taxon>
        <taxon>Stylosanthes</taxon>
    </lineage>
</organism>
<gene>
    <name evidence="2" type="ORF">PIB30_026864</name>
</gene>
<feature type="compositionally biased region" description="Gly residues" evidence="1">
    <location>
        <begin position="9"/>
        <end position="18"/>
    </location>
</feature>
<dbReference type="EMBL" id="JASCZI010060517">
    <property type="protein sequence ID" value="MED6133280.1"/>
    <property type="molecule type" value="Genomic_DNA"/>
</dbReference>
<sequence length="119" mass="12857">MEVIDGDGTRSGGWQGRGDGGRRGRGDGGSKAVVWRVEVSAVGGSGMRCDSDIVDGAHGRDSNSAGEAFPVIHVMKKIFHSLNTAETTQKRQSLGEYCFSCRPRGDLSWVWRTATKQEQ</sequence>
<evidence type="ECO:0000313" key="2">
    <source>
        <dbReference type="EMBL" id="MED6133280.1"/>
    </source>
</evidence>
<keyword evidence="3" id="KW-1185">Reference proteome</keyword>
<accession>A0ABU6SBB1</accession>
<protein>
    <submittedName>
        <fullName evidence="2">Uncharacterized protein</fullName>
    </submittedName>
</protein>